<accession>A0A8J6L7Y2</accession>
<name>A0A8J6L7Y2_TENMO</name>
<dbReference type="SMART" id="SM00446">
    <property type="entry name" value="LRRcap"/>
    <property type="match status" value="1"/>
</dbReference>
<dbReference type="AlphaFoldDB" id="A0A8J6L7Y2"/>
<reference evidence="5" key="1">
    <citation type="journal article" date="2020" name="J Insects Food Feed">
        <title>The yellow mealworm (Tenebrio molitor) genome: a resource for the emerging insects as food and feed industry.</title>
        <authorList>
            <person name="Eriksson T."/>
            <person name="Andere A."/>
            <person name="Kelstrup H."/>
            <person name="Emery V."/>
            <person name="Picard C."/>
        </authorList>
    </citation>
    <scope>NUCLEOTIDE SEQUENCE</scope>
    <source>
        <strain evidence="5">Stoneville</strain>
        <tissue evidence="5">Whole head</tissue>
    </source>
</reference>
<dbReference type="PANTHER" id="PTHR18849:SF0">
    <property type="entry name" value="CILIA- AND FLAGELLA-ASSOCIATED PROTEIN 410-RELATED"/>
    <property type="match status" value="1"/>
</dbReference>
<dbReference type="InterPro" id="IPR032675">
    <property type="entry name" value="LRR_dom_sf"/>
</dbReference>
<dbReference type="EMBL" id="JABDTM020026981">
    <property type="protein sequence ID" value="KAH0811190.1"/>
    <property type="molecule type" value="Genomic_DNA"/>
</dbReference>
<dbReference type="InterPro" id="IPR003603">
    <property type="entry name" value="U2A'_phosphoprotein32A_C"/>
</dbReference>
<proteinExistence type="predicted"/>
<organism evidence="5 6">
    <name type="scientific">Tenebrio molitor</name>
    <name type="common">Yellow mealworm beetle</name>
    <dbReference type="NCBI Taxonomy" id="7067"/>
    <lineage>
        <taxon>Eukaryota</taxon>
        <taxon>Metazoa</taxon>
        <taxon>Ecdysozoa</taxon>
        <taxon>Arthropoda</taxon>
        <taxon>Hexapoda</taxon>
        <taxon>Insecta</taxon>
        <taxon>Pterygota</taxon>
        <taxon>Neoptera</taxon>
        <taxon>Endopterygota</taxon>
        <taxon>Coleoptera</taxon>
        <taxon>Polyphaga</taxon>
        <taxon>Cucujiformia</taxon>
        <taxon>Tenebrionidae</taxon>
        <taxon>Tenebrio</taxon>
    </lineage>
</organism>
<feature type="region of interest" description="Disordered" evidence="3">
    <location>
        <begin position="403"/>
        <end position="522"/>
    </location>
</feature>
<feature type="region of interest" description="Disordered" evidence="3">
    <location>
        <begin position="286"/>
        <end position="312"/>
    </location>
</feature>
<evidence type="ECO:0000256" key="1">
    <source>
        <dbReference type="ARBA" id="ARBA00022614"/>
    </source>
</evidence>
<feature type="compositionally biased region" description="Basic and acidic residues" evidence="3">
    <location>
        <begin position="768"/>
        <end position="783"/>
    </location>
</feature>
<keyword evidence="6" id="KW-1185">Reference proteome</keyword>
<evidence type="ECO:0000256" key="3">
    <source>
        <dbReference type="SAM" id="MobiDB-lite"/>
    </source>
</evidence>
<dbReference type="Pfam" id="PF14580">
    <property type="entry name" value="LRR_9"/>
    <property type="match status" value="1"/>
</dbReference>
<feature type="compositionally biased region" description="Basic and acidic residues" evidence="3">
    <location>
        <begin position="134"/>
        <end position="151"/>
    </location>
</feature>
<feature type="region of interest" description="Disordered" evidence="3">
    <location>
        <begin position="65"/>
        <end position="151"/>
    </location>
</feature>
<evidence type="ECO:0000256" key="2">
    <source>
        <dbReference type="ARBA" id="ARBA00022737"/>
    </source>
</evidence>
<sequence length="1130" mass="132424">MPKSPKARKESSKREREEGRMSEEGLNPFRKSSRTERSPSRGEERNQSKEIEKKIKTVLREIEEDMAGIVEESRARRKELAAAREKEGEQEREDMLKSSEVRKESSKREREEGRTSKEGKNPLRNSSRTRRSPNRSEEENQSKEMDKEMKTTMIREMREEIKTLRKELAAVREENGELRKELATVREERRGRDEKQQLEKADWMKRMEMIEEKMEQREKKERKNNVIITGIGAISGNIEKGVEEWLEREIGVKVNVKEAFKINKDKMMLAKIESWEQKKNIMLSKSKLKEKKRGGDEERENRNGKEGEEREKVQEVTRGYINKINSLVDFQLCKRLEELYIRQNDIRDLNQVVYLQNLPNLKNLWLGENPCANVDGYRLAVIKALPQLQKLDNVQVGQDELKEAQRKGRTLTHPEDGQESEEEYVPQQPQQQQQQYNRYQDYSECEYSPVQRSPPRQEPDYEIEESEDVYPREEVSEESKDYSPPRQQSPPRRTEPVRKSFSPEEQVYVERRRNSYERESPKQSQCYEQRCPVVDHAYEDNIHHCDNNYREIKIVNSQSANCIKEYTNGDRYVQSQLQYRPNEVGDISAHAAPERRERYTCPAAHNRPPFARRPVTRNSNILSAVLRLVKELDYPSLEVVEMEPARSLRRRRPPIPACERDSPSPYVAIVPSAPGNRAYDLCIWLLAPAISKDAPDQGQLPSCREPKVPHPNLPSLVLRRRIPLGPEALVFHSADLAGYQPYNTLDTLITIRNQKQEESDVEGYSTDDSQKRQREEEENNDIKKKSKKTVRTPPMKKRSDTEMEDLKNMIQKLMEEVKEIRKENHKYHEILDKLAEENKEIKRENNEMKTKMQYMKDKLEQMERHQKKNNIVIYGMELKKEKKMKHVEIESVHKINKEMYVRQVSKYDLTKKERDIQGWIREEANAEKEKGNKTPRIQCLQHDPPTVEIRYGKRRGKGDSVGDRRAGGCAASRELRITCVAFGIRNHPRERIADAMVLIVRRCQASGPSKSPKIYRTDYRFTALPISRDPSSSSEIEFTVPYRKVLLQIIVEQPLSAERNSSSQITVPYREGVPESPPSKFIVEHPLSAERSRSWSSITVLPVPYRRSLMVHFVRTRQDHAVMPRLMSQA</sequence>
<feature type="compositionally biased region" description="Basic and acidic residues" evidence="3">
    <location>
        <begin position="293"/>
        <end position="312"/>
    </location>
</feature>
<protein>
    <recommendedName>
        <fullName evidence="4">U2A'/phosphoprotein 32 family A C-terminal domain-containing protein</fullName>
    </recommendedName>
</protein>
<comment type="caution">
    <text evidence="5">The sequence shown here is derived from an EMBL/GenBank/DDBJ whole genome shotgun (WGS) entry which is preliminary data.</text>
</comment>
<feature type="compositionally biased region" description="Basic and acidic residues" evidence="3">
    <location>
        <begin position="71"/>
        <end position="121"/>
    </location>
</feature>
<keyword evidence="2" id="KW-0677">Repeat</keyword>
<dbReference type="Gene3D" id="3.80.10.10">
    <property type="entry name" value="Ribonuclease Inhibitor"/>
    <property type="match status" value="1"/>
</dbReference>
<feature type="compositionally biased region" description="Basic and acidic residues" evidence="3">
    <location>
        <begin position="492"/>
        <end position="521"/>
    </location>
</feature>
<feature type="compositionally biased region" description="Basic and acidic residues" evidence="3">
    <location>
        <begin position="469"/>
        <end position="483"/>
    </location>
</feature>
<evidence type="ECO:0000313" key="6">
    <source>
        <dbReference type="Proteomes" id="UP000719412"/>
    </source>
</evidence>
<dbReference type="PANTHER" id="PTHR18849">
    <property type="entry name" value="LEUCINE RICH REPEAT PROTEIN"/>
    <property type="match status" value="1"/>
</dbReference>
<dbReference type="SUPFAM" id="SSF52058">
    <property type="entry name" value="L domain-like"/>
    <property type="match status" value="1"/>
</dbReference>
<dbReference type="Proteomes" id="UP000719412">
    <property type="component" value="Unassembled WGS sequence"/>
</dbReference>
<gene>
    <name evidence="5" type="ORF">GEV33_011601</name>
</gene>
<feature type="region of interest" description="Disordered" evidence="3">
    <location>
        <begin position="1"/>
        <end position="53"/>
    </location>
</feature>
<keyword evidence="1" id="KW-0433">Leucine-rich repeat</keyword>
<feature type="compositionally biased region" description="Basic and acidic residues" evidence="3">
    <location>
        <begin position="403"/>
        <end position="416"/>
    </location>
</feature>
<feature type="region of interest" description="Disordered" evidence="3">
    <location>
        <begin position="755"/>
        <end position="801"/>
    </location>
</feature>
<feature type="compositionally biased region" description="Basic residues" evidence="3">
    <location>
        <begin position="784"/>
        <end position="796"/>
    </location>
</feature>
<evidence type="ECO:0000259" key="4">
    <source>
        <dbReference type="SMART" id="SM00446"/>
    </source>
</evidence>
<reference evidence="5" key="2">
    <citation type="submission" date="2021-08" db="EMBL/GenBank/DDBJ databases">
        <authorList>
            <person name="Eriksson T."/>
        </authorList>
    </citation>
    <scope>NUCLEOTIDE SEQUENCE</scope>
    <source>
        <strain evidence="5">Stoneville</strain>
        <tissue evidence="5">Whole head</tissue>
    </source>
</reference>
<feature type="compositionally biased region" description="Basic and acidic residues" evidence="3">
    <location>
        <begin position="7"/>
        <end position="23"/>
    </location>
</feature>
<evidence type="ECO:0000313" key="5">
    <source>
        <dbReference type="EMBL" id="KAH0811190.1"/>
    </source>
</evidence>
<feature type="compositionally biased region" description="Low complexity" evidence="3">
    <location>
        <begin position="426"/>
        <end position="435"/>
    </location>
</feature>
<dbReference type="GO" id="GO:0007010">
    <property type="term" value="P:cytoskeleton organization"/>
    <property type="evidence" value="ECO:0007669"/>
    <property type="project" value="TreeGrafter"/>
</dbReference>
<feature type="domain" description="U2A'/phosphoprotein 32 family A C-terminal" evidence="4">
    <location>
        <begin position="374"/>
        <end position="392"/>
    </location>
</feature>
<feature type="compositionally biased region" description="Basic and acidic residues" evidence="3">
    <location>
        <begin position="33"/>
        <end position="53"/>
    </location>
</feature>